<dbReference type="Pfam" id="PF10686">
    <property type="entry name" value="YAcAr"/>
    <property type="match status" value="1"/>
</dbReference>
<dbReference type="InterPro" id="IPR019627">
    <property type="entry name" value="YAcAr"/>
</dbReference>
<accession>A0A7C9NPM7</accession>
<evidence type="ECO:0000313" key="2">
    <source>
        <dbReference type="EMBL" id="NAS23916.1"/>
    </source>
</evidence>
<dbReference type="SMART" id="SM00943">
    <property type="entry name" value="Prim-Pol"/>
    <property type="match status" value="1"/>
</dbReference>
<keyword evidence="3" id="KW-1185">Reference proteome</keyword>
<proteinExistence type="predicted"/>
<name>A0A7C9NPM7_9ACTN</name>
<dbReference type="EMBL" id="WXEW01000005">
    <property type="protein sequence ID" value="NAS23916.1"/>
    <property type="molecule type" value="Genomic_DNA"/>
</dbReference>
<reference evidence="2 3" key="1">
    <citation type="submission" date="2020-01" db="EMBL/GenBank/DDBJ databases">
        <title>Herbidospora sp. NEAU-GS84 nov., a novel actinomycete isolated from soil.</title>
        <authorList>
            <person name="Han L."/>
        </authorList>
    </citation>
    <scope>NUCLEOTIDE SEQUENCE [LARGE SCALE GENOMIC DNA]</scope>
    <source>
        <strain evidence="2 3">NEAU-GS84</strain>
    </source>
</reference>
<feature type="domain" description="DNA primase/polymerase bifunctional N-terminal" evidence="1">
    <location>
        <begin position="135"/>
        <end position="315"/>
    </location>
</feature>
<dbReference type="AlphaFoldDB" id="A0A7C9NPM7"/>
<evidence type="ECO:0000259" key="1">
    <source>
        <dbReference type="SMART" id="SM00943"/>
    </source>
</evidence>
<dbReference type="Pfam" id="PF09250">
    <property type="entry name" value="Prim-Pol"/>
    <property type="match status" value="1"/>
</dbReference>
<dbReference type="CDD" id="cd04859">
    <property type="entry name" value="Prim_Pol"/>
    <property type="match status" value="1"/>
</dbReference>
<evidence type="ECO:0000313" key="3">
    <source>
        <dbReference type="Proteomes" id="UP000479526"/>
    </source>
</evidence>
<dbReference type="SUPFAM" id="SSF56747">
    <property type="entry name" value="Prim-pol domain"/>
    <property type="match status" value="1"/>
</dbReference>
<gene>
    <name evidence="2" type="ORF">GT755_19755</name>
</gene>
<dbReference type="InterPro" id="IPR015330">
    <property type="entry name" value="DNA_primase/pol_bifunc_N"/>
</dbReference>
<comment type="caution">
    <text evidence="2">The sequence shown here is derived from an EMBL/GenBank/DDBJ whole genome shotgun (WGS) entry which is preliminary data.</text>
</comment>
<dbReference type="Proteomes" id="UP000479526">
    <property type="component" value="Unassembled WGS sequence"/>
</dbReference>
<organism evidence="2 3">
    <name type="scientific">Herbidospora solisilvae</name>
    <dbReference type="NCBI Taxonomy" id="2696284"/>
    <lineage>
        <taxon>Bacteria</taxon>
        <taxon>Bacillati</taxon>
        <taxon>Actinomycetota</taxon>
        <taxon>Actinomycetes</taxon>
        <taxon>Streptosporangiales</taxon>
        <taxon>Streptosporangiaceae</taxon>
        <taxon>Herbidospora</taxon>
    </lineage>
</organism>
<protein>
    <submittedName>
        <fullName evidence="2">DUF2493 domain-containing protein</fullName>
    </submittedName>
</protein>
<sequence>MRVLITGSRTWRCPTTIRTALASVWGDGTATLVSGACPHGADAIAERIWTGWGGRVERHPADWDTHGKAAGPRRNAAMVAAGADLCVAFIRDHSPGASHTAHLAEQAGIPVRRYRHSAPHAGRSTPTVNPVLRYALAAAAKGWHVFPLTPRGKYPLKDWPWKERNTTDPDVIRRWWTRTPYNVGIACGPSRLVVVDLDKPEKEGLRPPIPWDLPGVTDGADVLAVICERAGQPLPFDTFTVTTRRGGLHLYFTAPDGLTLGNTRGEDGNGLGWKIDTRATGGYVVGPGSFVDLPDGTGPYEVINRTPPAPLPVWLAERLTPAPLPPQRPVTVPLVSADRYGAYLRAAIGAELARVTDSPADGHNNALYLASVALGQLVAGGALPEADVTAWLASAAEQVGQQTGEAHRTIASGLRAGARRPRSVAA</sequence>
<dbReference type="RefSeq" id="WP_161481119.1">
    <property type="nucleotide sequence ID" value="NZ_WXEW01000005.1"/>
</dbReference>